<dbReference type="RefSeq" id="WP_379774319.1">
    <property type="nucleotide sequence ID" value="NZ_JBHSMZ010000016.1"/>
</dbReference>
<reference evidence="8" key="1">
    <citation type="journal article" date="2019" name="Int. J. Syst. Evol. Microbiol.">
        <title>The Global Catalogue of Microorganisms (GCM) 10K type strain sequencing project: providing services to taxonomists for standard genome sequencing and annotation.</title>
        <authorList>
            <consortium name="The Broad Institute Genomics Platform"/>
            <consortium name="The Broad Institute Genome Sequencing Center for Infectious Disease"/>
            <person name="Wu L."/>
            <person name="Ma J."/>
        </authorList>
    </citation>
    <scope>NUCLEOTIDE SEQUENCE [LARGE SCALE GENOMIC DNA]</scope>
    <source>
        <strain evidence="8">CGMCC 4.5798</strain>
    </source>
</reference>
<comment type="caution">
    <text evidence="7">The sequence shown here is derived from an EMBL/GenBank/DDBJ whole genome shotgun (WGS) entry which is preliminary data.</text>
</comment>
<dbReference type="EMBL" id="JBHSMZ010000016">
    <property type="protein sequence ID" value="MFC5550954.1"/>
    <property type="molecule type" value="Genomic_DNA"/>
</dbReference>
<dbReference type="Proteomes" id="UP001596086">
    <property type="component" value="Unassembled WGS sequence"/>
</dbReference>
<dbReference type="PANTHER" id="PTHR38776:SF1">
    <property type="entry name" value="MLTA-INTERACTING PROTEIN-RELATED"/>
    <property type="match status" value="1"/>
</dbReference>
<keyword evidence="4" id="KW-0472">Membrane</keyword>
<accession>A0ABW0S1Z0</accession>
<sequence length="283" mass="30976">MRTLSCLALAGAVFLPGLAAAQSERVEPVDRSLPLWEAGVGAAGFSTPAYPGSSDRSNRGLVLPFLIYRGKVFRADQNGVGARLLNTDKVEFDIGFSGSLPAHSDDVEARRGMPDLGTLLEFGPRVKYKFADLGEHGKLRIDLPLRAVIEARGGLRRQGWTMEPRLVWEQRGEGARWTMDAQLGAVFGDRRVNHYFYEVEPQYATATRPAYHADAGLMLVRTGVGGSLRLNPDLRLFSSVRYELYSGAANKDSPLMRKSSGVSAFVGLVWTFARSEARARGAE</sequence>
<dbReference type="InterPro" id="IPR010583">
    <property type="entry name" value="MipA"/>
</dbReference>
<evidence type="ECO:0000256" key="3">
    <source>
        <dbReference type="ARBA" id="ARBA00022729"/>
    </source>
</evidence>
<protein>
    <submittedName>
        <fullName evidence="7">MipA/OmpV family protein</fullName>
    </submittedName>
</protein>
<organism evidence="7 8">
    <name type="scientific">Massilia aerilata</name>
    <dbReference type="NCBI Taxonomy" id="453817"/>
    <lineage>
        <taxon>Bacteria</taxon>
        <taxon>Pseudomonadati</taxon>
        <taxon>Pseudomonadota</taxon>
        <taxon>Betaproteobacteria</taxon>
        <taxon>Burkholderiales</taxon>
        <taxon>Oxalobacteraceae</taxon>
        <taxon>Telluria group</taxon>
        <taxon>Massilia</taxon>
    </lineage>
</organism>
<proteinExistence type="inferred from homology"/>
<evidence type="ECO:0000256" key="4">
    <source>
        <dbReference type="ARBA" id="ARBA00023136"/>
    </source>
</evidence>
<keyword evidence="8" id="KW-1185">Reference proteome</keyword>
<feature type="signal peptide" evidence="6">
    <location>
        <begin position="1"/>
        <end position="21"/>
    </location>
</feature>
<dbReference type="PANTHER" id="PTHR38776">
    <property type="entry name" value="MLTA-INTERACTING PROTEIN-RELATED"/>
    <property type="match status" value="1"/>
</dbReference>
<evidence type="ECO:0000313" key="8">
    <source>
        <dbReference type="Proteomes" id="UP001596086"/>
    </source>
</evidence>
<evidence type="ECO:0000256" key="1">
    <source>
        <dbReference type="ARBA" id="ARBA00004442"/>
    </source>
</evidence>
<evidence type="ECO:0000256" key="2">
    <source>
        <dbReference type="ARBA" id="ARBA00005722"/>
    </source>
</evidence>
<keyword evidence="5" id="KW-0998">Cell outer membrane</keyword>
<feature type="chain" id="PRO_5045496448" evidence="6">
    <location>
        <begin position="22"/>
        <end position="283"/>
    </location>
</feature>
<comment type="similarity">
    <text evidence="2">Belongs to the MipA/OmpV family.</text>
</comment>
<evidence type="ECO:0000313" key="7">
    <source>
        <dbReference type="EMBL" id="MFC5550954.1"/>
    </source>
</evidence>
<evidence type="ECO:0000256" key="6">
    <source>
        <dbReference type="SAM" id="SignalP"/>
    </source>
</evidence>
<dbReference type="Pfam" id="PF06629">
    <property type="entry name" value="MipA"/>
    <property type="match status" value="1"/>
</dbReference>
<keyword evidence="3 6" id="KW-0732">Signal</keyword>
<name>A0ABW0S1Z0_9BURK</name>
<gene>
    <name evidence="7" type="ORF">ACFPO9_20750</name>
</gene>
<evidence type="ECO:0000256" key="5">
    <source>
        <dbReference type="ARBA" id="ARBA00023237"/>
    </source>
</evidence>
<comment type="subcellular location">
    <subcellularLocation>
        <location evidence="1">Cell outer membrane</location>
    </subcellularLocation>
</comment>